<feature type="region of interest" description="Disordered" evidence="1">
    <location>
        <begin position="122"/>
        <end position="145"/>
    </location>
</feature>
<gene>
    <name evidence="2" type="ORF">O181_036484</name>
</gene>
<evidence type="ECO:0000256" key="1">
    <source>
        <dbReference type="SAM" id="MobiDB-lite"/>
    </source>
</evidence>
<accession>A0A9Q3D4R6</accession>
<protein>
    <submittedName>
        <fullName evidence="2">Uncharacterized protein</fullName>
    </submittedName>
</protein>
<proteinExistence type="predicted"/>
<organism evidence="2 3">
    <name type="scientific">Austropuccinia psidii MF-1</name>
    <dbReference type="NCBI Taxonomy" id="1389203"/>
    <lineage>
        <taxon>Eukaryota</taxon>
        <taxon>Fungi</taxon>
        <taxon>Dikarya</taxon>
        <taxon>Basidiomycota</taxon>
        <taxon>Pucciniomycotina</taxon>
        <taxon>Pucciniomycetes</taxon>
        <taxon>Pucciniales</taxon>
        <taxon>Sphaerophragmiaceae</taxon>
        <taxon>Austropuccinia</taxon>
    </lineage>
</organism>
<evidence type="ECO:0000313" key="3">
    <source>
        <dbReference type="Proteomes" id="UP000765509"/>
    </source>
</evidence>
<dbReference type="AlphaFoldDB" id="A0A9Q3D4R6"/>
<evidence type="ECO:0000313" key="2">
    <source>
        <dbReference type="EMBL" id="MBW0496769.1"/>
    </source>
</evidence>
<sequence length="182" mass="19788">MTSSSLVILRRSGMEVFCPSNELGTELEQFQLILIHGDASKALIATLDEKELAFGPSAPHLRWAMLNHRSGFGSHCFVETPSTNVLFSVVVLTSESEWLPVFSNEQKLVEQTITGTEVALETSANKPSHNRAKKPARLVRRSSASSKSDIVQRNLGLVSSCFRPCFGLVSASAADDSSPEPK</sequence>
<keyword evidence="3" id="KW-1185">Reference proteome</keyword>
<feature type="compositionally biased region" description="Basic residues" evidence="1">
    <location>
        <begin position="128"/>
        <end position="140"/>
    </location>
</feature>
<comment type="caution">
    <text evidence="2">The sequence shown here is derived from an EMBL/GenBank/DDBJ whole genome shotgun (WGS) entry which is preliminary data.</text>
</comment>
<dbReference type="Proteomes" id="UP000765509">
    <property type="component" value="Unassembled WGS sequence"/>
</dbReference>
<reference evidence="2" key="1">
    <citation type="submission" date="2021-03" db="EMBL/GenBank/DDBJ databases">
        <title>Draft genome sequence of rust myrtle Austropuccinia psidii MF-1, a brazilian biotype.</title>
        <authorList>
            <person name="Quecine M.C."/>
            <person name="Pachon D.M.R."/>
            <person name="Bonatelli M.L."/>
            <person name="Correr F.H."/>
            <person name="Franceschini L.M."/>
            <person name="Leite T.F."/>
            <person name="Margarido G.R.A."/>
            <person name="Almeida C.A."/>
            <person name="Ferrarezi J.A."/>
            <person name="Labate C.A."/>
        </authorList>
    </citation>
    <scope>NUCLEOTIDE SEQUENCE</scope>
    <source>
        <strain evidence="2">MF-1</strain>
    </source>
</reference>
<dbReference type="EMBL" id="AVOT02013817">
    <property type="protein sequence ID" value="MBW0496769.1"/>
    <property type="molecule type" value="Genomic_DNA"/>
</dbReference>
<name>A0A9Q3D4R6_9BASI</name>